<feature type="non-terminal residue" evidence="2">
    <location>
        <position position="1"/>
    </location>
</feature>
<keyword evidence="1" id="KW-0472">Membrane</keyword>
<evidence type="ECO:0000313" key="3">
    <source>
        <dbReference type="Proteomes" id="UP001529510"/>
    </source>
</evidence>
<gene>
    <name evidence="2" type="ORF">M9458_000929</name>
</gene>
<evidence type="ECO:0000256" key="1">
    <source>
        <dbReference type="SAM" id="Phobius"/>
    </source>
</evidence>
<keyword evidence="1" id="KW-0812">Transmembrane</keyword>
<sequence>KLHTEHKALTSELEKVFGPGLEINVEDSPGTSEDTSQTTIIIVLGVLLVISFVFIALGIAKHVV</sequence>
<comment type="caution">
    <text evidence="2">The sequence shown here is derived from an EMBL/GenBank/DDBJ whole genome shotgun (WGS) entry which is preliminary data.</text>
</comment>
<feature type="transmembrane region" description="Helical" evidence="1">
    <location>
        <begin position="40"/>
        <end position="60"/>
    </location>
</feature>
<reference evidence="2 3" key="1">
    <citation type="submission" date="2024-05" db="EMBL/GenBank/DDBJ databases">
        <title>Genome sequencing and assembly of Indian major carp, Cirrhinus mrigala (Hamilton, 1822).</title>
        <authorList>
            <person name="Mohindra V."/>
            <person name="Chowdhury L.M."/>
            <person name="Lal K."/>
            <person name="Jena J.K."/>
        </authorList>
    </citation>
    <scope>NUCLEOTIDE SEQUENCE [LARGE SCALE GENOMIC DNA]</scope>
    <source>
        <strain evidence="2">CM1030</strain>
        <tissue evidence="2">Blood</tissue>
    </source>
</reference>
<feature type="non-terminal residue" evidence="2">
    <location>
        <position position="64"/>
    </location>
</feature>
<keyword evidence="3" id="KW-1185">Reference proteome</keyword>
<keyword evidence="1" id="KW-1133">Transmembrane helix</keyword>
<accession>A0ABD0RX29</accession>
<evidence type="ECO:0000313" key="2">
    <source>
        <dbReference type="EMBL" id="KAL0202911.1"/>
    </source>
</evidence>
<dbReference type="EMBL" id="JAMKFB020000001">
    <property type="protein sequence ID" value="KAL0202911.1"/>
    <property type="molecule type" value="Genomic_DNA"/>
</dbReference>
<dbReference type="Proteomes" id="UP001529510">
    <property type="component" value="Unassembled WGS sequence"/>
</dbReference>
<organism evidence="2 3">
    <name type="scientific">Cirrhinus mrigala</name>
    <name type="common">Mrigala</name>
    <dbReference type="NCBI Taxonomy" id="683832"/>
    <lineage>
        <taxon>Eukaryota</taxon>
        <taxon>Metazoa</taxon>
        <taxon>Chordata</taxon>
        <taxon>Craniata</taxon>
        <taxon>Vertebrata</taxon>
        <taxon>Euteleostomi</taxon>
        <taxon>Actinopterygii</taxon>
        <taxon>Neopterygii</taxon>
        <taxon>Teleostei</taxon>
        <taxon>Ostariophysi</taxon>
        <taxon>Cypriniformes</taxon>
        <taxon>Cyprinidae</taxon>
        <taxon>Labeoninae</taxon>
        <taxon>Labeonini</taxon>
        <taxon>Cirrhinus</taxon>
    </lineage>
</organism>
<protein>
    <submittedName>
        <fullName evidence="2">Uncharacterized protein</fullName>
    </submittedName>
</protein>
<name>A0ABD0RX29_CIRMR</name>
<dbReference type="AlphaFoldDB" id="A0ABD0RX29"/>
<proteinExistence type="predicted"/>